<dbReference type="EMBL" id="MCOG01000020">
    <property type="protein sequence ID" value="ORY77120.1"/>
    <property type="molecule type" value="Genomic_DNA"/>
</dbReference>
<evidence type="ECO:0000313" key="8">
    <source>
        <dbReference type="EMBL" id="ORY77120.1"/>
    </source>
</evidence>
<comment type="similarity">
    <text evidence="1">Belongs to the bacterial solute-binding protein 1 family.</text>
</comment>
<proteinExistence type="inferred from homology"/>
<comment type="caution">
    <text evidence="8">The sequence shown here is derived from an EMBL/GenBank/DDBJ whole genome shotgun (WGS) entry which is preliminary data.</text>
</comment>
<dbReference type="InterPro" id="IPR050490">
    <property type="entry name" value="Bact_solute-bd_prot1"/>
</dbReference>
<dbReference type="Proteomes" id="UP000193920">
    <property type="component" value="Unassembled WGS sequence"/>
</dbReference>
<dbReference type="SUPFAM" id="SSF53850">
    <property type="entry name" value="Periplasmic binding protein-like II"/>
    <property type="match status" value="1"/>
</dbReference>
<gene>
    <name evidence="8" type="ORF">LY90DRAFT_629144</name>
</gene>
<evidence type="ECO:0000256" key="7">
    <source>
        <dbReference type="ARBA" id="ARBA00023288"/>
    </source>
</evidence>
<organism evidence="8 9">
    <name type="scientific">Neocallimastix californiae</name>
    <dbReference type="NCBI Taxonomy" id="1754190"/>
    <lineage>
        <taxon>Eukaryota</taxon>
        <taxon>Fungi</taxon>
        <taxon>Fungi incertae sedis</taxon>
        <taxon>Chytridiomycota</taxon>
        <taxon>Chytridiomycota incertae sedis</taxon>
        <taxon>Neocallimastigomycetes</taxon>
        <taxon>Neocallimastigales</taxon>
        <taxon>Neocallimastigaceae</taxon>
        <taxon>Neocallimastix</taxon>
    </lineage>
</organism>
<dbReference type="InterPro" id="IPR006059">
    <property type="entry name" value="SBP"/>
</dbReference>
<dbReference type="Gene3D" id="3.40.190.10">
    <property type="entry name" value="Periplasmic binding protein-like II"/>
    <property type="match status" value="1"/>
</dbReference>
<evidence type="ECO:0000256" key="4">
    <source>
        <dbReference type="ARBA" id="ARBA00022729"/>
    </source>
</evidence>
<dbReference type="PANTHER" id="PTHR43649">
    <property type="entry name" value="ARABINOSE-BINDING PROTEIN-RELATED"/>
    <property type="match status" value="1"/>
</dbReference>
<dbReference type="InterPro" id="IPR006061">
    <property type="entry name" value="SBP_1_CS"/>
</dbReference>
<evidence type="ECO:0000256" key="3">
    <source>
        <dbReference type="ARBA" id="ARBA00022475"/>
    </source>
</evidence>
<dbReference type="OrthoDB" id="5574009at2759"/>
<dbReference type="GO" id="GO:0055085">
    <property type="term" value="P:transmembrane transport"/>
    <property type="evidence" value="ECO:0007669"/>
    <property type="project" value="InterPro"/>
</dbReference>
<evidence type="ECO:0000256" key="2">
    <source>
        <dbReference type="ARBA" id="ARBA00022448"/>
    </source>
</evidence>
<dbReference type="AlphaFoldDB" id="A0A1Y2EZW9"/>
<dbReference type="PANTHER" id="PTHR43649:SF33">
    <property type="entry name" value="POLYGALACTURONAN_RHAMNOGALACTURONAN-BINDING PROTEIN YTCQ"/>
    <property type="match status" value="1"/>
</dbReference>
<keyword evidence="7" id="KW-0449">Lipoprotein</keyword>
<evidence type="ECO:0000313" key="9">
    <source>
        <dbReference type="Proteomes" id="UP000193920"/>
    </source>
</evidence>
<reference evidence="8 9" key="1">
    <citation type="submission" date="2016-08" db="EMBL/GenBank/DDBJ databases">
        <title>A Parts List for Fungal Cellulosomes Revealed by Comparative Genomics.</title>
        <authorList>
            <consortium name="DOE Joint Genome Institute"/>
            <person name="Haitjema C.H."/>
            <person name="Gilmore S.P."/>
            <person name="Henske J.K."/>
            <person name="Solomon K.V."/>
            <person name="De Groot R."/>
            <person name="Kuo A."/>
            <person name="Mondo S.J."/>
            <person name="Salamov A.A."/>
            <person name="Labutti K."/>
            <person name="Zhao Z."/>
            <person name="Chiniquy J."/>
            <person name="Barry K."/>
            <person name="Brewer H.M."/>
            <person name="Purvine S.O."/>
            <person name="Wright A.T."/>
            <person name="Boxma B."/>
            <person name="Van Alen T."/>
            <person name="Hackstein J.H."/>
            <person name="Baker S.E."/>
            <person name="Grigoriev I.V."/>
            <person name="O'Malley M.A."/>
        </authorList>
    </citation>
    <scope>NUCLEOTIDE SEQUENCE [LARGE SCALE GENOMIC DNA]</scope>
    <source>
        <strain evidence="8 9">G1</strain>
    </source>
</reference>
<keyword evidence="6" id="KW-0564">Palmitate</keyword>
<evidence type="ECO:0000256" key="5">
    <source>
        <dbReference type="ARBA" id="ARBA00023136"/>
    </source>
</evidence>
<keyword evidence="4" id="KW-0732">Signal</keyword>
<protein>
    <submittedName>
        <fullName evidence="8">Periplasmic binding protein-like II</fullName>
    </submittedName>
</protein>
<evidence type="ECO:0000256" key="1">
    <source>
        <dbReference type="ARBA" id="ARBA00008520"/>
    </source>
</evidence>
<dbReference type="Pfam" id="PF13416">
    <property type="entry name" value="SBP_bac_8"/>
    <property type="match status" value="1"/>
</dbReference>
<name>A0A1Y2EZW9_9FUNG</name>
<keyword evidence="3" id="KW-1003">Cell membrane</keyword>
<dbReference type="PROSITE" id="PS01037">
    <property type="entry name" value="SBP_BACTERIAL_1"/>
    <property type="match status" value="1"/>
</dbReference>
<evidence type="ECO:0000256" key="6">
    <source>
        <dbReference type="ARBA" id="ARBA00023139"/>
    </source>
</evidence>
<keyword evidence="9" id="KW-1185">Reference proteome</keyword>
<accession>A0A1Y2EZW9</accession>
<keyword evidence="2" id="KW-0813">Transport</keyword>
<sequence length="375" mass="43610">MRLKNIGKTITIYILANSENGGRFSYDKIIDEFNKYSVNNNLNITLAMNFLSKENSTVGVTDYESSVEYILSKRSDKYDIIFFDNIFTSKFAPDFLILDDYIPKEYIDMYKNSKIFQTCYYKNKLVAFPFSFDVTALYYNVKLLQKYNKVIPKTWDELLETGKYILNKERENNNTNLIGYNGLLHDTEIGTCSVYEFIYSFRNEHDSPFPDLQSQNIKDALKKLKQIKNEISSDFVFKSNLYYTFENIFNENFIFAKLWYASKFHDTYDYTILPGSKSGISGSIIGGYSVGINKHITDEKKEASVTAFKFIISSYIQKILIIERRLNSPLSSLYDDKEVCSVVDCPFYKSLQVVTRPNSSTYNYDINQICDSAYL</sequence>
<keyword evidence="5" id="KW-0472">Membrane</keyword>